<feature type="compositionally biased region" description="Polar residues" evidence="1">
    <location>
        <begin position="40"/>
        <end position="80"/>
    </location>
</feature>
<evidence type="ECO:0000256" key="2">
    <source>
        <dbReference type="SAM" id="Phobius"/>
    </source>
</evidence>
<dbReference type="SUPFAM" id="SSF109998">
    <property type="entry name" value="Triger factor/SurA peptide-binding domain-like"/>
    <property type="match status" value="1"/>
</dbReference>
<sequence length="269" mass="29367">MSKNKANTGALCAVLVIVAMIVGILIGILIGRTMGSSSQNQESETFLETTDLNVGESQTDTGTSVEEQTGQNNETVPQSGESGGEVTVLTINGRSVSMEEINYYLYQQRDYFVREYGEEPWSIVMDDGRTVGEYAKEQLYNDIVRTQVLIGHAQDYGISLADEMNAQLADSAQEYVDGLGSEICQQFGLNTSAIAKVYQDQELANAVTTAVRDELSAQMESDENYSGLSEEDFSSALDDAYNALYTQWLEDADIQTTDIWDTIVVGSAG</sequence>
<dbReference type="InterPro" id="IPR027304">
    <property type="entry name" value="Trigger_fact/SurA_dom_sf"/>
</dbReference>
<dbReference type="EMBL" id="JACHFW010000001">
    <property type="protein sequence ID" value="MBB5262909.1"/>
    <property type="molecule type" value="Genomic_DNA"/>
</dbReference>
<name>A0A7W8H6X9_9FIRM</name>
<dbReference type="Proteomes" id="UP000543642">
    <property type="component" value="Unassembled WGS sequence"/>
</dbReference>
<keyword evidence="2" id="KW-1133">Transmembrane helix</keyword>
<feature type="region of interest" description="Disordered" evidence="1">
    <location>
        <begin position="40"/>
        <end position="84"/>
    </location>
</feature>
<proteinExistence type="predicted"/>
<reference evidence="3 4" key="1">
    <citation type="submission" date="2020-08" db="EMBL/GenBank/DDBJ databases">
        <title>Genomic Encyclopedia of Type Strains, Phase IV (KMG-IV): sequencing the most valuable type-strain genomes for metagenomic binning, comparative biology and taxonomic classification.</title>
        <authorList>
            <person name="Goeker M."/>
        </authorList>
    </citation>
    <scope>NUCLEOTIDE SEQUENCE [LARGE SCALE GENOMIC DNA]</scope>
    <source>
        <strain evidence="3 4">DSM 106146</strain>
    </source>
</reference>
<evidence type="ECO:0000313" key="3">
    <source>
        <dbReference type="EMBL" id="MBB5262909.1"/>
    </source>
</evidence>
<keyword evidence="4" id="KW-1185">Reference proteome</keyword>
<evidence type="ECO:0000256" key="1">
    <source>
        <dbReference type="SAM" id="MobiDB-lite"/>
    </source>
</evidence>
<comment type="caution">
    <text evidence="3">The sequence shown here is derived from an EMBL/GenBank/DDBJ whole genome shotgun (WGS) entry which is preliminary data.</text>
</comment>
<protein>
    <submittedName>
        <fullName evidence="3">Uncharacterized protein</fullName>
    </submittedName>
</protein>
<dbReference type="AlphaFoldDB" id="A0A7W8H6X9"/>
<keyword evidence="2" id="KW-0812">Transmembrane</keyword>
<keyword evidence="2" id="KW-0472">Membrane</keyword>
<dbReference type="RefSeq" id="WP_183770063.1">
    <property type="nucleotide sequence ID" value="NZ_CAWVEG010000061.1"/>
</dbReference>
<organism evidence="3 4">
    <name type="scientific">Catenibacillus scindens</name>
    <dbReference type="NCBI Taxonomy" id="673271"/>
    <lineage>
        <taxon>Bacteria</taxon>
        <taxon>Bacillati</taxon>
        <taxon>Bacillota</taxon>
        <taxon>Clostridia</taxon>
        <taxon>Lachnospirales</taxon>
        <taxon>Lachnospiraceae</taxon>
        <taxon>Catenibacillus</taxon>
    </lineage>
</organism>
<evidence type="ECO:0000313" key="4">
    <source>
        <dbReference type="Proteomes" id="UP000543642"/>
    </source>
</evidence>
<feature type="transmembrane region" description="Helical" evidence="2">
    <location>
        <begin position="6"/>
        <end position="30"/>
    </location>
</feature>
<gene>
    <name evidence="3" type="ORF">HNP82_000003</name>
</gene>
<accession>A0A7W8H6X9</accession>